<name>A0ABQ0C953_9PROT</name>
<dbReference type="RefSeq" id="WP_420905112.1">
    <property type="nucleotide sequence ID" value="NZ_BAAFGK010000004.1"/>
</dbReference>
<evidence type="ECO:0008006" key="3">
    <source>
        <dbReference type="Google" id="ProtNLM"/>
    </source>
</evidence>
<gene>
    <name evidence="1" type="ORF">SIID45300_01751</name>
</gene>
<protein>
    <recommendedName>
        <fullName evidence="3">Peptidase</fullName>
    </recommendedName>
</protein>
<reference evidence="1 2" key="1">
    <citation type="submission" date="2024-09" db="EMBL/GenBank/DDBJ databases">
        <title>Draft genome sequence of Candidatus Magnetaquicoccaceae bacterium FCR-1.</title>
        <authorList>
            <person name="Shimoshige H."/>
            <person name="Shimamura S."/>
            <person name="Taoka A."/>
            <person name="Kobayashi H."/>
            <person name="Maekawa T."/>
        </authorList>
    </citation>
    <scope>NUCLEOTIDE SEQUENCE [LARGE SCALE GENOMIC DNA]</scope>
    <source>
        <strain evidence="1 2">FCR-1</strain>
    </source>
</reference>
<proteinExistence type="predicted"/>
<evidence type="ECO:0000313" key="2">
    <source>
        <dbReference type="Proteomes" id="UP001628193"/>
    </source>
</evidence>
<dbReference type="Proteomes" id="UP001628193">
    <property type="component" value="Unassembled WGS sequence"/>
</dbReference>
<sequence length="334" mass="36051">MPDSTRKIRIFRAGRHTDGAGVTREFSTSDLDTIVSGYSAKDHQAPLVIGHPATDAPAYGWVQKLSRTGDELYAHLEQLSSDVIEMVQNGHFKHVSAAFYPPGSPGNPQTSGFALRHVGLLGAQPPAVKGLGAVKFGDGDDAVVIESRGDAVIAFHESQPQKKENQPMPDQDQTAAFAEMDKRQKDLAAREADLAAREKKMQDDERDRLRRAHVEFAEAQAKEGRILPRDKSGIVATLTALDSLAAVEFAEGDATIKKSPVEILKGFIAELPARVDFSERSAPDKTPPATGSYRAPSGFSVDLARAALHQRATAYAAAHNTDYLTAVLVMEGSR</sequence>
<accession>A0ABQ0C953</accession>
<keyword evidence="2" id="KW-1185">Reference proteome</keyword>
<comment type="caution">
    <text evidence="1">The sequence shown here is derived from an EMBL/GenBank/DDBJ whole genome shotgun (WGS) entry which is preliminary data.</text>
</comment>
<dbReference type="EMBL" id="BAAFGK010000004">
    <property type="protein sequence ID" value="GAB0057423.1"/>
    <property type="molecule type" value="Genomic_DNA"/>
</dbReference>
<evidence type="ECO:0000313" key="1">
    <source>
        <dbReference type="EMBL" id="GAB0057423.1"/>
    </source>
</evidence>
<organism evidence="1 2">
    <name type="scientific">Candidatus Magnetaquiglobus chichijimensis</name>
    <dbReference type="NCBI Taxonomy" id="3141448"/>
    <lineage>
        <taxon>Bacteria</taxon>
        <taxon>Pseudomonadati</taxon>
        <taxon>Pseudomonadota</taxon>
        <taxon>Magnetococcia</taxon>
        <taxon>Magnetococcales</taxon>
        <taxon>Candidatus Magnetaquicoccaceae</taxon>
        <taxon>Candidatus Magnetaquiglobus</taxon>
    </lineage>
</organism>